<name>A0AAE8SLY4_9HYPO</name>
<dbReference type="EMBL" id="ONZP01000408">
    <property type="protein sequence ID" value="SPJ83964.1"/>
    <property type="molecule type" value="Genomic_DNA"/>
</dbReference>
<proteinExistence type="predicted"/>
<dbReference type="Proteomes" id="UP001187734">
    <property type="component" value="Unassembled WGS sequence"/>
</dbReference>
<protein>
    <submittedName>
        <fullName evidence="1">Uncharacterized protein</fullName>
    </submittedName>
</protein>
<keyword evidence="2" id="KW-1185">Reference proteome</keyword>
<dbReference type="AlphaFoldDB" id="A0AAE8SLY4"/>
<sequence>MSQCHKESMQSGSRADEQFIVFLEQDHIPSATEGYIEAIESHYQDSKQLLIAGCIMPYPRMLFEYSVRIVPSRENK</sequence>
<evidence type="ECO:0000313" key="1">
    <source>
        <dbReference type="EMBL" id="SPJ83964.1"/>
    </source>
</evidence>
<comment type="caution">
    <text evidence="1">The sequence shown here is derived from an EMBL/GenBank/DDBJ whole genome shotgun (WGS) entry which is preliminary data.</text>
</comment>
<gene>
    <name evidence="1" type="ORF">FTOL_10480</name>
</gene>
<organism evidence="1 2">
    <name type="scientific">Fusarium torulosum</name>
    <dbReference type="NCBI Taxonomy" id="33205"/>
    <lineage>
        <taxon>Eukaryota</taxon>
        <taxon>Fungi</taxon>
        <taxon>Dikarya</taxon>
        <taxon>Ascomycota</taxon>
        <taxon>Pezizomycotina</taxon>
        <taxon>Sordariomycetes</taxon>
        <taxon>Hypocreomycetidae</taxon>
        <taxon>Hypocreales</taxon>
        <taxon>Nectriaceae</taxon>
        <taxon>Fusarium</taxon>
    </lineage>
</organism>
<reference evidence="1" key="1">
    <citation type="submission" date="2018-03" db="EMBL/GenBank/DDBJ databases">
        <authorList>
            <person name="Guldener U."/>
        </authorList>
    </citation>
    <scope>NUCLEOTIDE SEQUENCE</scope>
</reference>
<accession>A0AAE8SLY4</accession>
<evidence type="ECO:0000313" key="2">
    <source>
        <dbReference type="Proteomes" id="UP001187734"/>
    </source>
</evidence>